<accession>A0A803N2X8</accession>
<keyword evidence="1" id="KW-0175">Coiled coil</keyword>
<evidence type="ECO:0000313" key="3">
    <source>
        <dbReference type="Proteomes" id="UP000596660"/>
    </source>
</evidence>
<feature type="coiled-coil region" evidence="1">
    <location>
        <begin position="60"/>
        <end position="107"/>
    </location>
</feature>
<dbReference type="EnsemblPlants" id="AUR62039534-RA">
    <property type="protein sequence ID" value="AUR62039534-RA:cds"/>
    <property type="gene ID" value="AUR62039534"/>
</dbReference>
<name>A0A803N2X8_CHEQI</name>
<keyword evidence="3" id="KW-1185">Reference proteome</keyword>
<reference evidence="2" key="1">
    <citation type="journal article" date="2017" name="Nature">
        <title>The genome of Chenopodium quinoa.</title>
        <authorList>
            <person name="Jarvis D.E."/>
            <person name="Ho Y.S."/>
            <person name="Lightfoot D.J."/>
            <person name="Schmoeckel S.M."/>
            <person name="Li B."/>
            <person name="Borm T.J.A."/>
            <person name="Ohyanagi H."/>
            <person name="Mineta K."/>
            <person name="Michell C.T."/>
            <person name="Saber N."/>
            <person name="Kharbatia N.M."/>
            <person name="Rupper R.R."/>
            <person name="Sharp A.R."/>
            <person name="Dally N."/>
            <person name="Boughton B.A."/>
            <person name="Woo Y.H."/>
            <person name="Gao G."/>
            <person name="Schijlen E.G.W.M."/>
            <person name="Guo X."/>
            <person name="Momin A.A."/>
            <person name="Negrao S."/>
            <person name="Al-Babili S."/>
            <person name="Gehring C."/>
            <person name="Roessner U."/>
            <person name="Jung C."/>
            <person name="Murphy K."/>
            <person name="Arold S.T."/>
            <person name="Gojobori T."/>
            <person name="van der Linden C.G."/>
            <person name="van Loo E.N."/>
            <person name="Jellen E.N."/>
            <person name="Maughan P.J."/>
            <person name="Tester M."/>
        </authorList>
    </citation>
    <scope>NUCLEOTIDE SEQUENCE [LARGE SCALE GENOMIC DNA]</scope>
    <source>
        <strain evidence="2">cv. PI 614886</strain>
    </source>
</reference>
<proteinExistence type="predicted"/>
<evidence type="ECO:0000256" key="1">
    <source>
        <dbReference type="SAM" id="Coils"/>
    </source>
</evidence>
<evidence type="ECO:0000313" key="2">
    <source>
        <dbReference type="EnsemblPlants" id="AUR62039534-RA:cds"/>
    </source>
</evidence>
<sequence length="123" mass="14154">MAGGRVSSRSSSNSHGGLYNKTKCSCGLDAIVQTVKKGQNIVSRFYGCPKWPIFERDTTIAELEMRNKFLEDKLKIMQGQREKMEAVHQMKEELSEMRTELIKCSRNENNLFMALLFSWVFLP</sequence>
<dbReference type="Proteomes" id="UP000596660">
    <property type="component" value="Unplaced"/>
</dbReference>
<organism evidence="2 3">
    <name type="scientific">Chenopodium quinoa</name>
    <name type="common">Quinoa</name>
    <dbReference type="NCBI Taxonomy" id="63459"/>
    <lineage>
        <taxon>Eukaryota</taxon>
        <taxon>Viridiplantae</taxon>
        <taxon>Streptophyta</taxon>
        <taxon>Embryophyta</taxon>
        <taxon>Tracheophyta</taxon>
        <taxon>Spermatophyta</taxon>
        <taxon>Magnoliopsida</taxon>
        <taxon>eudicotyledons</taxon>
        <taxon>Gunneridae</taxon>
        <taxon>Pentapetalae</taxon>
        <taxon>Caryophyllales</taxon>
        <taxon>Chenopodiaceae</taxon>
        <taxon>Chenopodioideae</taxon>
        <taxon>Atripliceae</taxon>
        <taxon>Chenopodium</taxon>
    </lineage>
</organism>
<protein>
    <submittedName>
        <fullName evidence="2">Uncharacterized protein</fullName>
    </submittedName>
</protein>
<reference evidence="2" key="2">
    <citation type="submission" date="2021-03" db="UniProtKB">
        <authorList>
            <consortium name="EnsemblPlants"/>
        </authorList>
    </citation>
    <scope>IDENTIFICATION</scope>
</reference>
<dbReference type="AlphaFoldDB" id="A0A803N2X8"/>
<dbReference type="Gramene" id="AUR62039534-RA">
    <property type="protein sequence ID" value="AUR62039534-RA:cds"/>
    <property type="gene ID" value="AUR62039534"/>
</dbReference>